<reference evidence="3" key="1">
    <citation type="journal article" date="2020" name="Stud. Mycol.">
        <title>101 Dothideomycetes genomes: a test case for predicting lifestyles and emergence of pathogens.</title>
        <authorList>
            <person name="Haridas S."/>
            <person name="Albert R."/>
            <person name="Binder M."/>
            <person name="Bloem J."/>
            <person name="Labutti K."/>
            <person name="Salamov A."/>
            <person name="Andreopoulos B."/>
            <person name="Baker S."/>
            <person name="Barry K."/>
            <person name="Bills G."/>
            <person name="Bluhm B."/>
            <person name="Cannon C."/>
            <person name="Castanera R."/>
            <person name="Culley D."/>
            <person name="Daum C."/>
            <person name="Ezra D."/>
            <person name="Gonzalez J."/>
            <person name="Henrissat B."/>
            <person name="Kuo A."/>
            <person name="Liang C."/>
            <person name="Lipzen A."/>
            <person name="Lutzoni F."/>
            <person name="Magnuson J."/>
            <person name="Mondo S."/>
            <person name="Nolan M."/>
            <person name="Ohm R."/>
            <person name="Pangilinan J."/>
            <person name="Park H.-J."/>
            <person name="Ramirez L."/>
            <person name="Alfaro M."/>
            <person name="Sun H."/>
            <person name="Tritt A."/>
            <person name="Yoshinaga Y."/>
            <person name="Zwiers L.-H."/>
            <person name="Turgeon B."/>
            <person name="Goodwin S."/>
            <person name="Spatafora J."/>
            <person name="Crous P."/>
            <person name="Grigoriev I."/>
        </authorList>
    </citation>
    <scope>NUCLEOTIDE SEQUENCE</scope>
    <source>
        <strain evidence="3">CBS 101060</strain>
    </source>
</reference>
<feature type="compositionally biased region" description="Basic and acidic residues" evidence="1">
    <location>
        <begin position="333"/>
        <end position="342"/>
    </location>
</feature>
<evidence type="ECO:0000313" key="4">
    <source>
        <dbReference type="Proteomes" id="UP000799429"/>
    </source>
</evidence>
<dbReference type="PANTHER" id="PTHR28208:SF3">
    <property type="entry name" value="PHOSPHATIDATE PHOSPHATASE APP1"/>
    <property type="match status" value="1"/>
</dbReference>
<dbReference type="GO" id="GO:0030479">
    <property type="term" value="C:actin cortical patch"/>
    <property type="evidence" value="ECO:0007669"/>
    <property type="project" value="TreeGrafter"/>
</dbReference>
<feature type="compositionally biased region" description="Polar residues" evidence="1">
    <location>
        <begin position="762"/>
        <end position="826"/>
    </location>
</feature>
<evidence type="ECO:0000259" key="2">
    <source>
        <dbReference type="Pfam" id="PF09949"/>
    </source>
</evidence>
<feature type="compositionally biased region" description="Pro residues" evidence="1">
    <location>
        <begin position="695"/>
        <end position="709"/>
    </location>
</feature>
<feature type="region of interest" description="Disordered" evidence="1">
    <location>
        <begin position="186"/>
        <end position="213"/>
    </location>
</feature>
<feature type="domain" description="Phosphatidate phosphatase APP1 catalytic" evidence="2">
    <location>
        <begin position="475"/>
        <end position="624"/>
    </location>
</feature>
<organism evidence="3 4">
    <name type="scientific">Patellaria atrata CBS 101060</name>
    <dbReference type="NCBI Taxonomy" id="1346257"/>
    <lineage>
        <taxon>Eukaryota</taxon>
        <taxon>Fungi</taxon>
        <taxon>Dikarya</taxon>
        <taxon>Ascomycota</taxon>
        <taxon>Pezizomycotina</taxon>
        <taxon>Dothideomycetes</taxon>
        <taxon>Dothideomycetes incertae sedis</taxon>
        <taxon>Patellariales</taxon>
        <taxon>Patellariaceae</taxon>
        <taxon>Patellaria</taxon>
    </lineage>
</organism>
<gene>
    <name evidence="3" type="ORF">M501DRAFT_933072</name>
</gene>
<feature type="compositionally biased region" description="Polar residues" evidence="1">
    <location>
        <begin position="361"/>
        <end position="375"/>
    </location>
</feature>
<dbReference type="InterPro" id="IPR017210">
    <property type="entry name" value="APP1"/>
</dbReference>
<comment type="caution">
    <text evidence="3">The sequence shown here is derived from an EMBL/GenBank/DDBJ whole genome shotgun (WGS) entry which is preliminary data.</text>
</comment>
<feature type="non-terminal residue" evidence="3">
    <location>
        <position position="1"/>
    </location>
</feature>
<dbReference type="InterPro" id="IPR052935">
    <property type="entry name" value="Mg2+_PAP"/>
</dbReference>
<name>A0A9P4SBT0_9PEZI</name>
<evidence type="ECO:0000313" key="3">
    <source>
        <dbReference type="EMBL" id="KAF2839725.1"/>
    </source>
</evidence>
<dbReference type="EMBL" id="MU006094">
    <property type="protein sequence ID" value="KAF2839725.1"/>
    <property type="molecule type" value="Genomic_DNA"/>
</dbReference>
<keyword evidence="4" id="KW-1185">Reference proteome</keyword>
<accession>A0A9P4SBT0</accession>
<feature type="region of interest" description="Disordered" evidence="1">
    <location>
        <begin position="74"/>
        <end position="118"/>
    </location>
</feature>
<feature type="region of interest" description="Disordered" evidence="1">
    <location>
        <begin position="268"/>
        <end position="375"/>
    </location>
</feature>
<dbReference type="PIRSF" id="PIRSF037464">
    <property type="entry name" value="UCP037464_APP1"/>
    <property type="match status" value="1"/>
</dbReference>
<dbReference type="PANTHER" id="PTHR28208">
    <property type="entry name" value="PHOSPHATIDATE PHOSPHATASE APP1"/>
    <property type="match status" value="1"/>
</dbReference>
<dbReference type="SUPFAM" id="SSF56784">
    <property type="entry name" value="HAD-like"/>
    <property type="match status" value="1"/>
</dbReference>
<feature type="compositionally biased region" description="Polar residues" evidence="1">
    <location>
        <begin position="270"/>
        <end position="283"/>
    </location>
</feature>
<dbReference type="GO" id="GO:0008195">
    <property type="term" value="F:phosphatidate phosphatase activity"/>
    <property type="evidence" value="ECO:0007669"/>
    <property type="project" value="InterPro"/>
</dbReference>
<dbReference type="InterPro" id="IPR036412">
    <property type="entry name" value="HAD-like_sf"/>
</dbReference>
<feature type="compositionally biased region" description="Polar residues" evidence="1">
    <location>
        <begin position="639"/>
        <end position="660"/>
    </location>
</feature>
<protein>
    <submittedName>
        <fullName evidence="3">Actin patch protein 1</fullName>
    </submittedName>
</protein>
<dbReference type="OrthoDB" id="2117591at2759"/>
<sequence>SSSSTSSLLRYLFPHTRQRARTHLSNFRHETLPDLKRKAHAHIYKYYLYRKGLRQLKKPGYILQNIQKHTKGLLSGRRWNKDASGHIPKMTSTQGSSNLSGKGSGNNSASEGREPGARRKKLAGYLKAANELRLSYTDSYKQGWNNRGGGVEDFEDNTPGSFPDAAVVRSGREEMILFPSYARTHVKRKPETEPGTIQETEGAGRDVRDSTGTGDAEFWRQEWERFEDDNAVVDVDVRGWVYSPHKGQMNRKQRLFIGLARQLVGIPAPSGTSPTASATNSRGVSPHKSHLERVEERASKHDEEFVSREAESIMRKGEAEATIAGLGEYSENPSKDDADSIKSGRGSPFRSSRDSEVTRTRAGNSSEDNEPPITSIQKRASWNQPSNMSQAELAEANKHLMSRLMPFLANPMANTAISAFFFNENKSRQKTINTDAAGHFNFRAALDFVPTHVRILASEKLSVTEEISITESQGISLISDIDDTIKHSAITAGAREIFRNAFIRDLGDLTIEGVKEWYNQLAARGVKFHYVSNSPWQVYPIISKFFSMAGLPSGSFHLKQYSGMFQGIFEPVAERKKGTLDRLARDFPERKYILVGDSGEADLEVYTDFVLENPGRVLGVFIRDVTTPVGKGFFDPSIDNFTDQKPSGSGTQGSGPNTRNSDGRPLSRYQIDEEDDKNLKSAIAASLQDIGEQRPPLPPRRPTEPPAPEPHSIENLIDFSDDEGSSALSSPHLTRSTSADSAQQPDVASKPSPPIPPKPRRTYTTGDNDPNGQQSYASSARQKLASAYNNLPSASSYWSGKEGTQSSGQSRSMATTSIQQGSQNQAKIIPPPPPRQRNLTSYPAAAAQYAYSTVRPGGNNLTNNGDNSQFPNKREDMWRRRWARAEQILKERGVELYTWRVGSDAMKHSIALLEKVERNSKNLKESQDKQILSDR</sequence>
<dbReference type="Proteomes" id="UP000799429">
    <property type="component" value="Unassembled WGS sequence"/>
</dbReference>
<dbReference type="Pfam" id="PF09949">
    <property type="entry name" value="APP1_cat"/>
    <property type="match status" value="1"/>
</dbReference>
<dbReference type="InterPro" id="IPR019236">
    <property type="entry name" value="APP1_cat"/>
</dbReference>
<dbReference type="AlphaFoldDB" id="A0A9P4SBT0"/>
<feature type="compositionally biased region" description="Polar residues" evidence="1">
    <location>
        <begin position="726"/>
        <end position="746"/>
    </location>
</feature>
<feature type="compositionally biased region" description="Low complexity" evidence="1">
    <location>
        <begin position="95"/>
        <end position="110"/>
    </location>
</feature>
<feature type="region of interest" description="Disordered" evidence="1">
    <location>
        <begin position="688"/>
        <end position="839"/>
    </location>
</feature>
<evidence type="ECO:0000256" key="1">
    <source>
        <dbReference type="SAM" id="MobiDB-lite"/>
    </source>
</evidence>
<feature type="region of interest" description="Disordered" evidence="1">
    <location>
        <begin position="634"/>
        <end position="666"/>
    </location>
</feature>
<proteinExistence type="predicted"/>
<feature type="compositionally biased region" description="Basic and acidic residues" evidence="1">
    <location>
        <begin position="289"/>
        <end position="319"/>
    </location>
</feature>